<name>A0AAD5QGE7_PARTN</name>
<dbReference type="SUPFAM" id="SSF48452">
    <property type="entry name" value="TPR-like"/>
    <property type="match status" value="1"/>
</dbReference>
<dbReference type="AlphaFoldDB" id="A0AAD5QGE7"/>
<evidence type="ECO:0000313" key="2">
    <source>
        <dbReference type="Proteomes" id="UP001196413"/>
    </source>
</evidence>
<proteinExistence type="predicted"/>
<dbReference type="EMBL" id="JAHQIW010000977">
    <property type="protein sequence ID" value="KAJ1350968.1"/>
    <property type="molecule type" value="Genomic_DNA"/>
</dbReference>
<comment type="caution">
    <text evidence="1">The sequence shown here is derived from an EMBL/GenBank/DDBJ whole genome shotgun (WGS) entry which is preliminary data.</text>
</comment>
<keyword evidence="2" id="KW-1185">Reference proteome</keyword>
<accession>A0AAD5QGE7</accession>
<reference evidence="1" key="1">
    <citation type="submission" date="2021-06" db="EMBL/GenBank/DDBJ databases">
        <title>Parelaphostrongylus tenuis whole genome reference sequence.</title>
        <authorList>
            <person name="Garwood T.J."/>
            <person name="Larsen P.A."/>
            <person name="Fountain-Jones N.M."/>
            <person name="Garbe J.R."/>
            <person name="Macchietto M.G."/>
            <person name="Kania S.A."/>
            <person name="Gerhold R.W."/>
            <person name="Richards J.E."/>
            <person name="Wolf T.M."/>
        </authorList>
    </citation>
    <scope>NUCLEOTIDE SEQUENCE</scope>
    <source>
        <strain evidence="1">MNPRO001-30</strain>
        <tissue evidence="1">Meninges</tissue>
    </source>
</reference>
<protein>
    <submittedName>
        <fullName evidence="1">Pre-mRNA-processing factor 6</fullName>
    </submittedName>
</protein>
<sequence length="111" mass="12757">MFGRVRRCYRSPLVMTSGRISAGDSLVKKARERFQRAINVDSDNGDAYAHCYKFELLLGTVDEQERVLKKCEEAEPRHGELWVSVSKDPKHWRKQIGEILKSVINNIPIPS</sequence>
<dbReference type="InterPro" id="IPR011990">
    <property type="entry name" value="TPR-like_helical_dom_sf"/>
</dbReference>
<evidence type="ECO:0000313" key="1">
    <source>
        <dbReference type="EMBL" id="KAJ1350968.1"/>
    </source>
</evidence>
<dbReference type="Proteomes" id="UP001196413">
    <property type="component" value="Unassembled WGS sequence"/>
</dbReference>
<organism evidence="1 2">
    <name type="scientific">Parelaphostrongylus tenuis</name>
    <name type="common">Meningeal worm</name>
    <dbReference type="NCBI Taxonomy" id="148309"/>
    <lineage>
        <taxon>Eukaryota</taxon>
        <taxon>Metazoa</taxon>
        <taxon>Ecdysozoa</taxon>
        <taxon>Nematoda</taxon>
        <taxon>Chromadorea</taxon>
        <taxon>Rhabditida</taxon>
        <taxon>Rhabditina</taxon>
        <taxon>Rhabditomorpha</taxon>
        <taxon>Strongyloidea</taxon>
        <taxon>Metastrongylidae</taxon>
        <taxon>Parelaphostrongylus</taxon>
    </lineage>
</organism>
<gene>
    <name evidence="1" type="primary">PRPF6_2</name>
    <name evidence="1" type="ORF">KIN20_006899</name>
</gene>